<proteinExistence type="predicted"/>
<evidence type="ECO:0000313" key="2">
    <source>
        <dbReference type="Proteomes" id="UP000507245"/>
    </source>
</evidence>
<accession>A0A6J5WUB1</accession>
<dbReference type="EMBL" id="CAEKKB010000003">
    <property type="protein sequence ID" value="CAB4303667.1"/>
    <property type="molecule type" value="Genomic_DNA"/>
</dbReference>
<name>A0A6J5WUB1_PRUAR</name>
<protein>
    <submittedName>
        <fullName evidence="1">Uncharacterized protein</fullName>
    </submittedName>
</protein>
<evidence type="ECO:0000313" key="1">
    <source>
        <dbReference type="EMBL" id="CAB4303667.1"/>
    </source>
</evidence>
<gene>
    <name evidence="1" type="ORF">ORAREDHAP_LOCUS20118</name>
</gene>
<reference evidence="2" key="1">
    <citation type="journal article" date="2020" name="Genome Biol.">
        <title>Gamete binning: chromosome-level and haplotype-resolved genome assembly enabled by high-throughput single-cell sequencing of gamete genomes.</title>
        <authorList>
            <person name="Campoy J.A."/>
            <person name="Sun H."/>
            <person name="Goel M."/>
            <person name="Jiao W.-B."/>
            <person name="Folz-Donahue K."/>
            <person name="Wang N."/>
            <person name="Rubio M."/>
            <person name="Liu C."/>
            <person name="Kukat C."/>
            <person name="Ruiz D."/>
            <person name="Huettel B."/>
            <person name="Schneeberger K."/>
        </authorList>
    </citation>
    <scope>NUCLEOTIDE SEQUENCE [LARGE SCALE GENOMIC DNA]</scope>
    <source>
        <strain evidence="2">cv. Rojo Pasion</strain>
    </source>
</reference>
<sequence>MTKHKKVPVIDLSALKQNSTDSDMLSFLPLKLKCLRLNRTSPELINRLIQEHMRQQTDLGFPHPHELELEHHVIQYSCLVFGGGICAIGRTQMLGGD</sequence>
<organism evidence="1 2">
    <name type="scientific">Prunus armeniaca</name>
    <name type="common">Apricot</name>
    <name type="synonym">Armeniaca vulgaris</name>
    <dbReference type="NCBI Taxonomy" id="36596"/>
    <lineage>
        <taxon>Eukaryota</taxon>
        <taxon>Viridiplantae</taxon>
        <taxon>Streptophyta</taxon>
        <taxon>Embryophyta</taxon>
        <taxon>Tracheophyta</taxon>
        <taxon>Spermatophyta</taxon>
        <taxon>Magnoliopsida</taxon>
        <taxon>eudicotyledons</taxon>
        <taxon>Gunneridae</taxon>
        <taxon>Pentapetalae</taxon>
        <taxon>rosids</taxon>
        <taxon>fabids</taxon>
        <taxon>Rosales</taxon>
        <taxon>Rosaceae</taxon>
        <taxon>Amygdaloideae</taxon>
        <taxon>Amygdaleae</taxon>
        <taxon>Prunus</taxon>
    </lineage>
</organism>
<keyword evidence="2" id="KW-1185">Reference proteome</keyword>
<dbReference type="Proteomes" id="UP000507245">
    <property type="component" value="Unassembled WGS sequence"/>
</dbReference>
<dbReference type="AlphaFoldDB" id="A0A6J5WUB1"/>